<reference evidence="3 4" key="1">
    <citation type="submission" date="2019-11" db="EMBL/GenBank/DDBJ databases">
        <title>Whole genome sequence of Oryza granulata.</title>
        <authorList>
            <person name="Li W."/>
        </authorList>
    </citation>
    <scope>NUCLEOTIDE SEQUENCE [LARGE SCALE GENOMIC DNA]</scope>
    <source>
        <strain evidence="4">cv. Menghai</strain>
        <tissue evidence="3">Leaf</tissue>
    </source>
</reference>
<dbReference type="Gene3D" id="3.40.50.1820">
    <property type="entry name" value="alpha/beta hydrolase"/>
    <property type="match status" value="1"/>
</dbReference>
<protein>
    <recommendedName>
        <fullName evidence="2">Alpha/beta hydrolase fold-3 domain-containing protein</fullName>
    </recommendedName>
</protein>
<dbReference type="AlphaFoldDB" id="A0A6G1DNZ3"/>
<dbReference type="SUPFAM" id="SSF53474">
    <property type="entry name" value="alpha/beta-Hydrolases"/>
    <property type="match status" value="1"/>
</dbReference>
<sequence length="378" mass="41437">MVAKIKRQIASLSLIAKLGLLLLTLLLLLAAILLLVFLLPRHHRRPLPPSSPPANGSDPDNIVAFDFSPYLILYNSGRVHRMDGTDRVSPGVDEATGVTSKDVVIDRSTGLGARMYLPPAKGGDKKDLGAFPVLVFYHGGAFVIESAFTPKYHDYLNKVTAKARVVAVSVDYRLAPEHPVPTAYDDSWQALNWVARNGKSGPEPWLRDRGNMSRMFLAGDSAGGNIAHDMAMRAGKEGGLEGGVAITGILLLDPYFWGKNPVGAETTDPERRRKYEATWSFICDGKYSIDDPLVNPLSMPASEWRKLACSRVAVTVSDLDIFKERAQAYAEALRDSGWGGEVEQYETAGENHVYFLDKPWSPKSAKELTFVAGYLSSE</sequence>
<feature type="domain" description="Alpha/beta hydrolase fold-3" evidence="2">
    <location>
        <begin position="134"/>
        <end position="355"/>
    </location>
</feature>
<dbReference type="PANTHER" id="PTHR23024">
    <property type="entry name" value="ARYLACETAMIDE DEACETYLASE"/>
    <property type="match status" value="1"/>
</dbReference>
<evidence type="ECO:0000256" key="1">
    <source>
        <dbReference type="PROSITE-ProRule" id="PRU10038"/>
    </source>
</evidence>
<keyword evidence="4" id="KW-1185">Reference proteome</keyword>
<dbReference type="PANTHER" id="PTHR23024:SF418">
    <property type="entry name" value="OS09G0462100 PROTEIN"/>
    <property type="match status" value="1"/>
</dbReference>
<dbReference type="InterPro" id="IPR029058">
    <property type="entry name" value="AB_hydrolase_fold"/>
</dbReference>
<proteinExistence type="predicted"/>
<evidence type="ECO:0000259" key="2">
    <source>
        <dbReference type="Pfam" id="PF07859"/>
    </source>
</evidence>
<dbReference type="PROSITE" id="PS01174">
    <property type="entry name" value="LIPASE_GDXG_SER"/>
    <property type="match status" value="1"/>
</dbReference>
<dbReference type="OrthoDB" id="408631at2759"/>
<dbReference type="InterPro" id="IPR050466">
    <property type="entry name" value="Carboxylest/Gibb_receptor"/>
</dbReference>
<dbReference type="Pfam" id="PF07859">
    <property type="entry name" value="Abhydrolase_3"/>
    <property type="match status" value="1"/>
</dbReference>
<accession>A0A6G1DNZ3</accession>
<gene>
    <name evidence="3" type="ORF">E2562_025337</name>
</gene>
<comment type="caution">
    <text evidence="3">The sequence shown here is derived from an EMBL/GenBank/DDBJ whole genome shotgun (WGS) entry which is preliminary data.</text>
</comment>
<organism evidence="3 4">
    <name type="scientific">Oryza meyeriana var. granulata</name>
    <dbReference type="NCBI Taxonomy" id="110450"/>
    <lineage>
        <taxon>Eukaryota</taxon>
        <taxon>Viridiplantae</taxon>
        <taxon>Streptophyta</taxon>
        <taxon>Embryophyta</taxon>
        <taxon>Tracheophyta</taxon>
        <taxon>Spermatophyta</taxon>
        <taxon>Magnoliopsida</taxon>
        <taxon>Liliopsida</taxon>
        <taxon>Poales</taxon>
        <taxon>Poaceae</taxon>
        <taxon>BOP clade</taxon>
        <taxon>Oryzoideae</taxon>
        <taxon>Oryzeae</taxon>
        <taxon>Oryzinae</taxon>
        <taxon>Oryza</taxon>
        <taxon>Oryza meyeriana</taxon>
    </lineage>
</organism>
<dbReference type="GO" id="GO:0016787">
    <property type="term" value="F:hydrolase activity"/>
    <property type="evidence" value="ECO:0007669"/>
    <property type="project" value="InterPro"/>
</dbReference>
<name>A0A6G1DNZ3_9ORYZ</name>
<dbReference type="Proteomes" id="UP000479710">
    <property type="component" value="Unassembled WGS sequence"/>
</dbReference>
<dbReference type="InterPro" id="IPR013094">
    <property type="entry name" value="AB_hydrolase_3"/>
</dbReference>
<evidence type="ECO:0000313" key="4">
    <source>
        <dbReference type="Proteomes" id="UP000479710"/>
    </source>
</evidence>
<dbReference type="InterPro" id="IPR033140">
    <property type="entry name" value="Lipase_GDXG_put_SER_AS"/>
</dbReference>
<evidence type="ECO:0000313" key="3">
    <source>
        <dbReference type="EMBL" id="KAF0913922.1"/>
    </source>
</evidence>
<feature type="active site" evidence="1">
    <location>
        <position position="221"/>
    </location>
</feature>
<dbReference type="EMBL" id="SPHZ02000006">
    <property type="protein sequence ID" value="KAF0913922.1"/>
    <property type="molecule type" value="Genomic_DNA"/>
</dbReference>